<gene>
    <name evidence="2" type="primary">LOC118348039</name>
</gene>
<dbReference type="GeneID" id="118348039"/>
<dbReference type="RefSeq" id="XP_035544673.1">
    <property type="nucleotide sequence ID" value="XM_035688780.1"/>
</dbReference>
<reference evidence="2" key="1">
    <citation type="submission" date="2025-08" db="UniProtKB">
        <authorList>
            <consortium name="RefSeq"/>
        </authorList>
    </citation>
    <scope>IDENTIFICATION</scope>
    <source>
        <tissue evidence="2">Leaves</tissue>
    </source>
</reference>
<evidence type="ECO:0000313" key="1">
    <source>
        <dbReference type="Proteomes" id="UP000235220"/>
    </source>
</evidence>
<dbReference type="Proteomes" id="UP000235220">
    <property type="component" value="Chromosome 3"/>
</dbReference>
<dbReference type="PANTHER" id="PTHR46890:SF48">
    <property type="entry name" value="RNA-DIRECTED DNA POLYMERASE"/>
    <property type="match status" value="1"/>
</dbReference>
<dbReference type="AlphaFoldDB" id="A0A6P9EKY7"/>
<dbReference type="InterPro" id="IPR052343">
    <property type="entry name" value="Retrotransposon-Effector_Assoc"/>
</dbReference>
<dbReference type="PANTHER" id="PTHR46890">
    <property type="entry name" value="NON-LTR RETROLELEMENT REVERSE TRANSCRIPTASE-LIKE PROTEIN-RELATED"/>
    <property type="match status" value="1"/>
</dbReference>
<organism evidence="1 2">
    <name type="scientific">Juglans regia</name>
    <name type="common">English walnut</name>
    <dbReference type="NCBI Taxonomy" id="51240"/>
    <lineage>
        <taxon>Eukaryota</taxon>
        <taxon>Viridiplantae</taxon>
        <taxon>Streptophyta</taxon>
        <taxon>Embryophyta</taxon>
        <taxon>Tracheophyta</taxon>
        <taxon>Spermatophyta</taxon>
        <taxon>Magnoliopsida</taxon>
        <taxon>eudicotyledons</taxon>
        <taxon>Gunneridae</taxon>
        <taxon>Pentapetalae</taxon>
        <taxon>rosids</taxon>
        <taxon>fabids</taxon>
        <taxon>Fagales</taxon>
        <taxon>Juglandaceae</taxon>
        <taxon>Juglans</taxon>
    </lineage>
</organism>
<dbReference type="KEGG" id="jre:118348039"/>
<dbReference type="OrthoDB" id="1937198at2759"/>
<sequence length="155" mass="18082">MEMAHFEVERYFKDSADLPELSHLFPPVINENDVARLREEPVEVEVFEALSSISADSSPGLDGFGLAFYLACWHFIKEDVMKVVKEFYKGEVFPRVYASSFIVLIPKIKNPQNFDKFRRINLRNVIYKVFSKILVARLSLFLEKIISQEQEIFVK</sequence>
<keyword evidence="1" id="KW-1185">Reference proteome</keyword>
<evidence type="ECO:0000313" key="2">
    <source>
        <dbReference type="RefSeq" id="XP_035544673.1"/>
    </source>
</evidence>
<proteinExistence type="predicted"/>
<accession>A0A6P9EKY7</accession>
<dbReference type="InParanoid" id="A0A6P9EKY7"/>
<name>A0A6P9EKY7_JUGRE</name>
<protein>
    <submittedName>
        <fullName evidence="2">Uncharacterized protein LOC118348039</fullName>
    </submittedName>
</protein>